<evidence type="ECO:0000313" key="11">
    <source>
        <dbReference type="EMBL" id="PIQ85826.1"/>
    </source>
</evidence>
<evidence type="ECO:0000256" key="10">
    <source>
        <dbReference type="ARBA" id="ARBA00049229"/>
    </source>
</evidence>
<comment type="catalytic activity">
    <reaction evidence="10">
        <text>L-leucine + 2-oxoglutarate = 4-methyl-2-oxopentanoate + L-glutamate</text>
        <dbReference type="Rhea" id="RHEA:18321"/>
        <dbReference type="ChEBI" id="CHEBI:16810"/>
        <dbReference type="ChEBI" id="CHEBI:17865"/>
        <dbReference type="ChEBI" id="CHEBI:29985"/>
        <dbReference type="ChEBI" id="CHEBI:57427"/>
        <dbReference type="EC" id="2.6.1.42"/>
    </reaction>
</comment>
<dbReference type="InterPro" id="IPR043131">
    <property type="entry name" value="BCAT-like_N"/>
</dbReference>
<accession>A0A2H0LNA6</accession>
<dbReference type="GO" id="GO:0046394">
    <property type="term" value="P:carboxylic acid biosynthetic process"/>
    <property type="evidence" value="ECO:0007669"/>
    <property type="project" value="UniProtKB-ARBA"/>
</dbReference>
<organism evidence="11 12">
    <name type="scientific">Candidatus Abzuiibacterium crystallinum</name>
    <dbReference type="NCBI Taxonomy" id="1974748"/>
    <lineage>
        <taxon>Bacteria</taxon>
        <taxon>Pseudomonadati</taxon>
        <taxon>Candidatus Omnitrophota</taxon>
        <taxon>Candidatus Abzuiibacterium</taxon>
    </lineage>
</organism>
<evidence type="ECO:0000256" key="2">
    <source>
        <dbReference type="ARBA" id="ARBA00004824"/>
    </source>
</evidence>
<dbReference type="FunFam" id="3.20.10.10:FF:000002">
    <property type="entry name" value="D-alanine aminotransferase"/>
    <property type="match status" value="1"/>
</dbReference>
<comment type="similarity">
    <text evidence="5">Belongs to the class-IV pyridoxal-phosphate-dependent aminotransferase family.</text>
</comment>
<dbReference type="InterPro" id="IPR050571">
    <property type="entry name" value="Class-IV_PLP-Dep_Aminotrnsfr"/>
</dbReference>
<dbReference type="SUPFAM" id="SSF56752">
    <property type="entry name" value="D-aminoacid aminotransferase-like PLP-dependent enzymes"/>
    <property type="match status" value="1"/>
</dbReference>
<comment type="pathway">
    <text evidence="2">Amino-acid biosynthesis; L-isoleucine biosynthesis; L-isoleucine from 2-oxobutanoate: step 4/4.</text>
</comment>
<evidence type="ECO:0000256" key="3">
    <source>
        <dbReference type="ARBA" id="ARBA00004931"/>
    </source>
</evidence>
<name>A0A2H0LNA6_9BACT</name>
<evidence type="ECO:0000256" key="1">
    <source>
        <dbReference type="ARBA" id="ARBA00001933"/>
    </source>
</evidence>
<reference evidence="11 12" key="1">
    <citation type="submission" date="2017-09" db="EMBL/GenBank/DDBJ databases">
        <title>Depth-based differentiation of microbial function through sediment-hosted aquifers and enrichment of novel symbionts in the deep terrestrial subsurface.</title>
        <authorList>
            <person name="Probst A.J."/>
            <person name="Ladd B."/>
            <person name="Jarett J.K."/>
            <person name="Geller-Mcgrath D.E."/>
            <person name="Sieber C.M."/>
            <person name="Emerson J.B."/>
            <person name="Anantharaman K."/>
            <person name="Thomas B.C."/>
            <person name="Malmstrom R."/>
            <person name="Stieglmeier M."/>
            <person name="Klingl A."/>
            <person name="Woyke T."/>
            <person name="Ryan C.M."/>
            <person name="Banfield J.F."/>
        </authorList>
    </citation>
    <scope>NUCLEOTIDE SEQUENCE [LARGE SCALE GENOMIC DNA]</scope>
    <source>
        <strain evidence="11">CG11_big_fil_rev_8_21_14_0_20_45_26</strain>
    </source>
</reference>
<dbReference type="InterPro" id="IPR001544">
    <property type="entry name" value="Aminotrans_IV"/>
</dbReference>
<dbReference type="EC" id="2.6.1.42" evidence="6"/>
<evidence type="ECO:0000256" key="4">
    <source>
        <dbReference type="ARBA" id="ARBA00005072"/>
    </source>
</evidence>
<evidence type="ECO:0000256" key="5">
    <source>
        <dbReference type="ARBA" id="ARBA00009320"/>
    </source>
</evidence>
<comment type="catalytic activity">
    <reaction evidence="8">
        <text>L-valine + 2-oxoglutarate = 3-methyl-2-oxobutanoate + L-glutamate</text>
        <dbReference type="Rhea" id="RHEA:24813"/>
        <dbReference type="ChEBI" id="CHEBI:11851"/>
        <dbReference type="ChEBI" id="CHEBI:16810"/>
        <dbReference type="ChEBI" id="CHEBI:29985"/>
        <dbReference type="ChEBI" id="CHEBI:57762"/>
        <dbReference type="EC" id="2.6.1.42"/>
    </reaction>
</comment>
<dbReference type="Gene3D" id="3.20.10.10">
    <property type="entry name" value="D-amino Acid Aminotransferase, subunit A, domain 2"/>
    <property type="match status" value="1"/>
</dbReference>
<evidence type="ECO:0000313" key="12">
    <source>
        <dbReference type="Proteomes" id="UP000230859"/>
    </source>
</evidence>
<dbReference type="InterPro" id="IPR036038">
    <property type="entry name" value="Aminotransferase-like"/>
</dbReference>
<evidence type="ECO:0000256" key="6">
    <source>
        <dbReference type="ARBA" id="ARBA00013053"/>
    </source>
</evidence>
<dbReference type="CDD" id="cd00449">
    <property type="entry name" value="PLPDE_IV"/>
    <property type="match status" value="1"/>
</dbReference>
<comment type="catalytic activity">
    <reaction evidence="9">
        <text>L-isoleucine + 2-oxoglutarate = (S)-3-methyl-2-oxopentanoate + L-glutamate</text>
        <dbReference type="Rhea" id="RHEA:24801"/>
        <dbReference type="ChEBI" id="CHEBI:16810"/>
        <dbReference type="ChEBI" id="CHEBI:29985"/>
        <dbReference type="ChEBI" id="CHEBI:35146"/>
        <dbReference type="ChEBI" id="CHEBI:58045"/>
        <dbReference type="EC" id="2.6.1.42"/>
    </reaction>
</comment>
<dbReference type="Pfam" id="PF01063">
    <property type="entry name" value="Aminotran_4"/>
    <property type="match status" value="1"/>
</dbReference>
<dbReference type="InterPro" id="IPR043132">
    <property type="entry name" value="BCAT-like_C"/>
</dbReference>
<comment type="cofactor">
    <cofactor evidence="1">
        <name>pyridoxal 5'-phosphate</name>
        <dbReference type="ChEBI" id="CHEBI:597326"/>
    </cofactor>
</comment>
<dbReference type="AlphaFoldDB" id="A0A2H0LNA6"/>
<dbReference type="EMBL" id="PCVY01000060">
    <property type="protein sequence ID" value="PIQ85826.1"/>
    <property type="molecule type" value="Genomic_DNA"/>
</dbReference>
<dbReference type="Gene3D" id="3.30.470.10">
    <property type="match status" value="1"/>
</dbReference>
<dbReference type="GO" id="GO:0004084">
    <property type="term" value="F:branched-chain-amino-acid transaminase activity"/>
    <property type="evidence" value="ECO:0007669"/>
    <property type="project" value="UniProtKB-EC"/>
</dbReference>
<protein>
    <recommendedName>
        <fullName evidence="6">branched-chain-amino-acid transaminase</fullName>
        <ecNumber evidence="6">2.6.1.42</ecNumber>
    </recommendedName>
</protein>
<keyword evidence="7" id="KW-0663">Pyridoxal phosphate</keyword>
<comment type="pathway">
    <text evidence="3">Amino-acid biosynthesis; L-valine biosynthesis; L-valine from pyruvate: step 4/4.</text>
</comment>
<dbReference type="GO" id="GO:0008652">
    <property type="term" value="P:amino acid biosynthetic process"/>
    <property type="evidence" value="ECO:0007669"/>
    <property type="project" value="UniProtKB-ARBA"/>
</dbReference>
<sequence>MQKTLSSDIDLFINGKRSSAYLPLEALADMQPHAFESMAGFEAGIFRFSEHLRRLFASARTAGISLAGREEKIRQDVLKAFCGTRHAKPVFLRLMVERNRSVVWVARRTYPREVYTKGVDIVTSPVPRNLSQAIPPEAKTNQFLNGILALLDPAAERAFETIHLGSAGSIREARVWNVFMIKKHVLMTPETAGILDGVTRRFVVECALKEKIRVLETAFTRHDIWNADEAFLTNTSGGIVPIRSVDGRRIGEKVPGILTQKLTKRFKKELDLELSHIHHVKS</sequence>
<dbReference type="PANTHER" id="PTHR42743:SF11">
    <property type="entry name" value="AMINODEOXYCHORISMATE LYASE"/>
    <property type="match status" value="1"/>
</dbReference>
<evidence type="ECO:0000256" key="8">
    <source>
        <dbReference type="ARBA" id="ARBA00048212"/>
    </source>
</evidence>
<gene>
    <name evidence="11" type="ORF">COV74_07360</name>
</gene>
<proteinExistence type="inferred from homology"/>
<evidence type="ECO:0000256" key="9">
    <source>
        <dbReference type="ARBA" id="ARBA00048798"/>
    </source>
</evidence>
<comment type="pathway">
    <text evidence="4">Amino-acid biosynthesis; L-leucine biosynthesis; L-leucine from 3-methyl-2-oxobutanoate: step 4/4.</text>
</comment>
<comment type="caution">
    <text evidence="11">The sequence shown here is derived from an EMBL/GenBank/DDBJ whole genome shotgun (WGS) entry which is preliminary data.</text>
</comment>
<dbReference type="GO" id="GO:0005829">
    <property type="term" value="C:cytosol"/>
    <property type="evidence" value="ECO:0007669"/>
    <property type="project" value="TreeGrafter"/>
</dbReference>
<dbReference type="Proteomes" id="UP000230859">
    <property type="component" value="Unassembled WGS sequence"/>
</dbReference>
<dbReference type="PANTHER" id="PTHR42743">
    <property type="entry name" value="AMINO-ACID AMINOTRANSFERASE"/>
    <property type="match status" value="1"/>
</dbReference>
<evidence type="ECO:0000256" key="7">
    <source>
        <dbReference type="ARBA" id="ARBA00022898"/>
    </source>
</evidence>